<evidence type="ECO:0000256" key="3">
    <source>
        <dbReference type="SAM" id="Phobius"/>
    </source>
</evidence>
<evidence type="ECO:0000256" key="1">
    <source>
        <dbReference type="ARBA" id="ARBA00023002"/>
    </source>
</evidence>
<feature type="transmembrane region" description="Helical" evidence="3">
    <location>
        <begin position="12"/>
        <end position="31"/>
    </location>
</feature>
<keyword evidence="5" id="KW-1185">Reference proteome</keyword>
<dbReference type="CDD" id="cd05327">
    <property type="entry name" value="retinol-DH_like_SDR_c_like"/>
    <property type="match status" value="1"/>
</dbReference>
<comment type="caution">
    <text evidence="4">The sequence shown here is derived from an EMBL/GenBank/DDBJ whole genome shotgun (WGS) entry which is preliminary data.</text>
</comment>
<dbReference type="GO" id="GO:0016491">
    <property type="term" value="F:oxidoreductase activity"/>
    <property type="evidence" value="ECO:0007669"/>
    <property type="project" value="UniProtKB-KW"/>
</dbReference>
<keyword evidence="1" id="KW-0560">Oxidoreductase</keyword>
<dbReference type="PANTHER" id="PTHR43157:SF31">
    <property type="entry name" value="PHOSPHATIDYLINOSITOL-GLYCAN BIOSYNTHESIS CLASS F PROTEIN"/>
    <property type="match status" value="1"/>
</dbReference>
<sequence>MEDGDETSSFTGLVLYGALLAAFLVVLRHYFKGKQFTEKASAKEKVAVVTGANTGIGLEIARELNLRKAKVYMLCRDEKRALEGRLKLVNMGCDPTRLIVELCDLANFSSIRNCVDRLLKKESGIDILVNNAGIMFYPKYEKTVDGHEMHWQCNHLGPFLLTELLLPTLKKASEARIVNLSSMLHLRSDRIDISTIDDKKQFGFVAPYNRSKLANVMHARELARRLRKEGTHNVIINSCHPGAVDTELGRNFFLSKPPFKQISRPFMWFFTKTARDGAQTPLYLSLSKKIEGVSGKYFSDCSIKSENPLALDDNACEDLYNYSLETCQIR</sequence>
<dbReference type="AlphaFoldDB" id="A0AA36G967"/>
<comment type="similarity">
    <text evidence="2">Belongs to the short-chain dehydrogenases/reductases (SDR) family.</text>
</comment>
<dbReference type="PRINTS" id="PR00080">
    <property type="entry name" value="SDRFAMILY"/>
</dbReference>
<evidence type="ECO:0000256" key="2">
    <source>
        <dbReference type="RuleBase" id="RU000363"/>
    </source>
</evidence>
<reference evidence="4" key="1">
    <citation type="submission" date="2023-06" db="EMBL/GenBank/DDBJ databases">
        <authorList>
            <person name="Delattre M."/>
        </authorList>
    </citation>
    <scope>NUCLEOTIDE SEQUENCE</scope>
    <source>
        <strain evidence="4">AF72</strain>
    </source>
</reference>
<keyword evidence="3" id="KW-1133">Transmembrane helix</keyword>
<dbReference type="Gene3D" id="3.40.50.720">
    <property type="entry name" value="NAD(P)-binding Rossmann-like Domain"/>
    <property type="match status" value="1"/>
</dbReference>
<gene>
    <name evidence="4" type="ORF">MSPICULIGERA_LOCUS20779</name>
</gene>
<evidence type="ECO:0000313" key="4">
    <source>
        <dbReference type="EMBL" id="CAJ0582649.1"/>
    </source>
</evidence>
<dbReference type="InterPro" id="IPR002347">
    <property type="entry name" value="SDR_fam"/>
</dbReference>
<dbReference type="PRINTS" id="PR00081">
    <property type="entry name" value="GDHRDH"/>
</dbReference>
<dbReference type="InterPro" id="IPR036291">
    <property type="entry name" value="NAD(P)-bd_dom_sf"/>
</dbReference>
<protein>
    <submittedName>
        <fullName evidence="4">Uncharacterized protein</fullName>
    </submittedName>
</protein>
<keyword evidence="3" id="KW-0812">Transmembrane</keyword>
<evidence type="ECO:0000313" key="5">
    <source>
        <dbReference type="Proteomes" id="UP001177023"/>
    </source>
</evidence>
<dbReference type="SUPFAM" id="SSF51735">
    <property type="entry name" value="NAD(P)-binding Rossmann-fold domains"/>
    <property type="match status" value="1"/>
</dbReference>
<accession>A0AA36G967</accession>
<dbReference type="Proteomes" id="UP001177023">
    <property type="component" value="Unassembled WGS sequence"/>
</dbReference>
<organism evidence="4 5">
    <name type="scientific">Mesorhabditis spiculigera</name>
    <dbReference type="NCBI Taxonomy" id="96644"/>
    <lineage>
        <taxon>Eukaryota</taxon>
        <taxon>Metazoa</taxon>
        <taxon>Ecdysozoa</taxon>
        <taxon>Nematoda</taxon>
        <taxon>Chromadorea</taxon>
        <taxon>Rhabditida</taxon>
        <taxon>Rhabditina</taxon>
        <taxon>Rhabditomorpha</taxon>
        <taxon>Rhabditoidea</taxon>
        <taxon>Rhabditidae</taxon>
        <taxon>Mesorhabditinae</taxon>
        <taxon>Mesorhabditis</taxon>
    </lineage>
</organism>
<dbReference type="EMBL" id="CATQJA010002664">
    <property type="protein sequence ID" value="CAJ0582649.1"/>
    <property type="molecule type" value="Genomic_DNA"/>
</dbReference>
<keyword evidence="3" id="KW-0472">Membrane</keyword>
<proteinExistence type="inferred from homology"/>
<dbReference type="PANTHER" id="PTHR43157">
    <property type="entry name" value="PHOSPHATIDYLINOSITOL-GLYCAN BIOSYNTHESIS CLASS F PROTEIN-RELATED"/>
    <property type="match status" value="1"/>
</dbReference>
<dbReference type="Pfam" id="PF00106">
    <property type="entry name" value="adh_short"/>
    <property type="match status" value="1"/>
</dbReference>
<name>A0AA36G967_9BILA</name>
<feature type="non-terminal residue" evidence="4">
    <location>
        <position position="330"/>
    </location>
</feature>